<keyword evidence="2" id="KW-0489">Methyltransferase</keyword>
<dbReference type="CDD" id="cd02440">
    <property type="entry name" value="AdoMet_MTases"/>
    <property type="match status" value="1"/>
</dbReference>
<organism evidence="11 12">
    <name type="scientific">Lucilia cuprina</name>
    <name type="common">Green bottle fly</name>
    <name type="synonym">Australian sheep blowfly</name>
    <dbReference type="NCBI Taxonomy" id="7375"/>
    <lineage>
        <taxon>Eukaryota</taxon>
        <taxon>Metazoa</taxon>
        <taxon>Ecdysozoa</taxon>
        <taxon>Arthropoda</taxon>
        <taxon>Hexapoda</taxon>
        <taxon>Insecta</taxon>
        <taxon>Pterygota</taxon>
        <taxon>Neoptera</taxon>
        <taxon>Endopterygota</taxon>
        <taxon>Diptera</taxon>
        <taxon>Brachycera</taxon>
        <taxon>Muscomorpha</taxon>
        <taxon>Oestroidea</taxon>
        <taxon>Calliphoridae</taxon>
        <taxon>Luciliinae</taxon>
        <taxon>Lucilia</taxon>
    </lineage>
</organism>
<dbReference type="GO" id="GO:0019010">
    <property type="term" value="F:farnesoic acid O-methyltransferase activity"/>
    <property type="evidence" value="ECO:0007669"/>
    <property type="project" value="UniProtKB-EC"/>
</dbReference>
<comment type="catalytic activity">
    <reaction evidence="5">
        <text>(2E,6E)-farnesoate + S-adenosyl-L-methionine = methyl (2E,6E)-farnesoate + S-adenosyl-L-homocysteine</text>
        <dbReference type="Rhea" id="RHEA:43700"/>
        <dbReference type="ChEBI" id="CHEBI:57856"/>
        <dbReference type="ChEBI" id="CHEBI:59789"/>
        <dbReference type="ChEBI" id="CHEBI:80535"/>
        <dbReference type="ChEBI" id="CHEBI:83276"/>
        <dbReference type="EC" id="2.1.1.325"/>
    </reaction>
</comment>
<sequence>MNQACLYHRANQVQRHDAEQIIKEYANILQWRLDGSDVLLDVGSGSGDVLMDFIYNIMPPKFEKIVGSDISPKMVNYAKNCYHSQEKCDFKVLDIGTKNDIPNDMKEQFDHVTSFYCLHWIQNQRQALQNIYNLLRAEGGDCLLVFLASNPIFDVYKLLSKSSKWSIYMKDVDQFISPLHYSKDPKTEFSTMLKEVGFTVVNIELKDKVYVYEGLEILKDNVKAVCPFLERMPLNLHDSFMDDFINTVTSLDLKLDHHSNELDSKFNSPYKLLIAYARKSLHNARGSVTDMISTAKVEKGLD</sequence>
<dbReference type="PANTHER" id="PTHR43861">
    <property type="entry name" value="TRANS-ACONITATE 2-METHYLTRANSFERASE-RELATED"/>
    <property type="match status" value="1"/>
</dbReference>
<dbReference type="EC" id="2.1.1.325" evidence="7"/>
<comment type="similarity">
    <text evidence="1">Belongs to the methyltransferase superfamily.</text>
</comment>
<dbReference type="Gene3D" id="3.40.50.150">
    <property type="entry name" value="Vaccinia Virus protein VP39"/>
    <property type="match status" value="1"/>
</dbReference>
<evidence type="ECO:0000256" key="3">
    <source>
        <dbReference type="ARBA" id="ARBA00022679"/>
    </source>
</evidence>
<comment type="catalytic activity">
    <reaction evidence="4">
        <text>juvenile hormone III carboxylate + S-adenosyl-L-methionine = juvenile hormone III + S-adenosyl-L-homocysteine</text>
        <dbReference type="Rhea" id="RHEA:43720"/>
        <dbReference type="ChEBI" id="CHEBI:27493"/>
        <dbReference type="ChEBI" id="CHEBI:57856"/>
        <dbReference type="ChEBI" id="CHEBI:59789"/>
        <dbReference type="ChEBI" id="CHEBI:83274"/>
        <dbReference type="EC" id="2.1.1.325"/>
    </reaction>
</comment>
<dbReference type="OMA" id="IQHNVEI"/>
<evidence type="ECO:0000256" key="1">
    <source>
        <dbReference type="ARBA" id="ARBA00008361"/>
    </source>
</evidence>
<dbReference type="OrthoDB" id="8300214at2759"/>
<dbReference type="InterPro" id="IPR013217">
    <property type="entry name" value="Methyltransf_12"/>
</dbReference>
<evidence type="ECO:0000256" key="6">
    <source>
        <dbReference type="ARBA" id="ARBA00058797"/>
    </source>
</evidence>
<evidence type="ECO:0000256" key="2">
    <source>
        <dbReference type="ARBA" id="ARBA00022603"/>
    </source>
</evidence>
<dbReference type="Pfam" id="PF08242">
    <property type="entry name" value="Methyltransf_12"/>
    <property type="match status" value="1"/>
</dbReference>
<reference evidence="11 12" key="1">
    <citation type="journal article" date="2015" name="Nat. Commun.">
        <title>Lucilia cuprina genome unlocks parasitic fly biology to underpin future interventions.</title>
        <authorList>
            <person name="Anstead C.A."/>
            <person name="Korhonen P.K."/>
            <person name="Young N.D."/>
            <person name="Hall R.S."/>
            <person name="Jex A.R."/>
            <person name="Murali S.C."/>
            <person name="Hughes D.S."/>
            <person name="Lee S.F."/>
            <person name="Perry T."/>
            <person name="Stroehlein A.J."/>
            <person name="Ansell B.R."/>
            <person name="Breugelmans B."/>
            <person name="Hofmann A."/>
            <person name="Qu J."/>
            <person name="Dugan S."/>
            <person name="Lee S.L."/>
            <person name="Chao H."/>
            <person name="Dinh H."/>
            <person name="Han Y."/>
            <person name="Doddapaneni H.V."/>
            <person name="Worley K.C."/>
            <person name="Muzny D.M."/>
            <person name="Ioannidis P."/>
            <person name="Waterhouse R.M."/>
            <person name="Zdobnov E.M."/>
            <person name="James P.J."/>
            <person name="Bagnall N.H."/>
            <person name="Kotze A.C."/>
            <person name="Gibbs R.A."/>
            <person name="Richards S."/>
            <person name="Batterham P."/>
            <person name="Gasser R.B."/>
        </authorList>
    </citation>
    <scope>NUCLEOTIDE SEQUENCE [LARGE SCALE GENOMIC DNA]</scope>
    <source>
        <strain evidence="11 12">LS</strain>
        <tissue evidence="11">Full body</tissue>
    </source>
</reference>
<evidence type="ECO:0000256" key="9">
    <source>
        <dbReference type="ARBA" id="ARBA00079812"/>
    </source>
</evidence>
<dbReference type="SUPFAM" id="SSF53335">
    <property type="entry name" value="S-adenosyl-L-methionine-dependent methyltransferases"/>
    <property type="match status" value="1"/>
</dbReference>
<evidence type="ECO:0000256" key="7">
    <source>
        <dbReference type="ARBA" id="ARBA00066747"/>
    </source>
</evidence>
<dbReference type="GO" id="GO:0032259">
    <property type="term" value="P:methylation"/>
    <property type="evidence" value="ECO:0007669"/>
    <property type="project" value="UniProtKB-KW"/>
</dbReference>
<evidence type="ECO:0000256" key="4">
    <source>
        <dbReference type="ARBA" id="ARBA00050595"/>
    </source>
</evidence>
<dbReference type="AlphaFoldDB" id="A0A0L0C8K2"/>
<evidence type="ECO:0000256" key="8">
    <source>
        <dbReference type="ARBA" id="ARBA00072312"/>
    </source>
</evidence>
<accession>A0A0L0C8K2</accession>
<evidence type="ECO:0000259" key="10">
    <source>
        <dbReference type="Pfam" id="PF08242"/>
    </source>
</evidence>
<dbReference type="STRING" id="7375.A0A0L0C8K2"/>
<feature type="domain" description="Methyltransferase type 12" evidence="10">
    <location>
        <begin position="40"/>
        <end position="139"/>
    </location>
</feature>
<evidence type="ECO:0000313" key="12">
    <source>
        <dbReference type="Proteomes" id="UP000037069"/>
    </source>
</evidence>
<dbReference type="EMBL" id="JRES01000751">
    <property type="protein sequence ID" value="KNC28768.1"/>
    <property type="molecule type" value="Genomic_DNA"/>
</dbReference>
<proteinExistence type="inferred from homology"/>
<keyword evidence="12" id="KW-1185">Reference proteome</keyword>
<comment type="caution">
    <text evidence="11">The sequence shown here is derived from an EMBL/GenBank/DDBJ whole genome shotgun (WGS) entry which is preliminary data.</text>
</comment>
<evidence type="ECO:0000313" key="11">
    <source>
        <dbReference type="EMBL" id="KNC28768.1"/>
    </source>
</evidence>
<name>A0A0L0C8K2_LUCCU</name>
<gene>
    <name evidence="11" type="ORF">FF38_00470</name>
</gene>
<dbReference type="Proteomes" id="UP000037069">
    <property type="component" value="Unassembled WGS sequence"/>
</dbReference>
<dbReference type="InterPro" id="IPR029063">
    <property type="entry name" value="SAM-dependent_MTases_sf"/>
</dbReference>
<protein>
    <recommendedName>
        <fullName evidence="8">Juvenile hormone acid O-methyltransferase</fullName>
        <ecNumber evidence="7">2.1.1.325</ecNumber>
    </recommendedName>
    <alternativeName>
        <fullName evidence="9">Juvenile hormone acid methyltransferase</fullName>
    </alternativeName>
</protein>
<dbReference type="FunFam" id="3.40.50.150:FF:000539">
    <property type="entry name" value="juvenile hormone acid O-methyltransferase"/>
    <property type="match status" value="1"/>
</dbReference>
<comment type="function">
    <text evidence="6">O-methyltransferase that transfers a methyl group from S-adenosyl-L-methionine (SAM) to the carboxyl group of juvenile hormone acids to produce active juvenile hormones in the corpora allata, the last step during juvenile hormone biosynthesis. Also able to methylate farnesoate to methyl farnesoate.</text>
</comment>
<dbReference type="GO" id="GO:0006718">
    <property type="term" value="P:juvenile hormone biosynthetic process"/>
    <property type="evidence" value="ECO:0007669"/>
    <property type="project" value="UniProtKB-ARBA"/>
</dbReference>
<keyword evidence="3" id="KW-0808">Transferase</keyword>
<dbReference type="PANTHER" id="PTHR43861:SF1">
    <property type="entry name" value="TRANS-ACONITATE 2-METHYLTRANSFERASE"/>
    <property type="match status" value="1"/>
</dbReference>
<evidence type="ECO:0000256" key="5">
    <source>
        <dbReference type="ARBA" id="ARBA00051694"/>
    </source>
</evidence>